<name>M7ZK61_TRIUA</name>
<feature type="region of interest" description="Disordered" evidence="1">
    <location>
        <begin position="1"/>
        <end position="38"/>
    </location>
</feature>
<reference evidence="2" key="1">
    <citation type="journal article" date="2013" name="Nature">
        <title>Draft genome of the wheat A-genome progenitor Triticum urartu.</title>
        <authorList>
            <person name="Ling H.Q."/>
            <person name="Zhao S."/>
            <person name="Liu D."/>
            <person name="Wang J."/>
            <person name="Sun H."/>
            <person name="Zhang C."/>
            <person name="Fan H."/>
            <person name="Li D."/>
            <person name="Dong L."/>
            <person name="Tao Y."/>
            <person name="Gao C."/>
            <person name="Wu H."/>
            <person name="Li Y."/>
            <person name="Cui Y."/>
            <person name="Guo X."/>
            <person name="Zheng S."/>
            <person name="Wang B."/>
            <person name="Yu K."/>
            <person name="Liang Q."/>
            <person name="Yang W."/>
            <person name="Lou X."/>
            <person name="Chen J."/>
            <person name="Feng M."/>
            <person name="Jian J."/>
            <person name="Zhang X."/>
            <person name="Luo G."/>
            <person name="Jiang Y."/>
            <person name="Liu J."/>
            <person name="Wang Z."/>
            <person name="Sha Y."/>
            <person name="Zhang B."/>
            <person name="Wu H."/>
            <person name="Tang D."/>
            <person name="Shen Q."/>
            <person name="Xue P."/>
            <person name="Zou S."/>
            <person name="Wang X."/>
            <person name="Liu X."/>
            <person name="Wang F."/>
            <person name="Yang Y."/>
            <person name="An X."/>
            <person name="Dong Z."/>
            <person name="Zhang K."/>
            <person name="Zhang X."/>
            <person name="Luo M.C."/>
            <person name="Dvorak J."/>
            <person name="Tong Y."/>
            <person name="Wang J."/>
            <person name="Yang H."/>
            <person name="Li Z."/>
            <person name="Wang D."/>
            <person name="Zhang A."/>
            <person name="Wang J."/>
        </authorList>
    </citation>
    <scope>NUCLEOTIDE SEQUENCE</scope>
</reference>
<feature type="compositionally biased region" description="Basic and acidic residues" evidence="1">
    <location>
        <begin position="18"/>
        <end position="32"/>
    </location>
</feature>
<organism evidence="2">
    <name type="scientific">Triticum urartu</name>
    <name type="common">Red wild einkorn</name>
    <name type="synonym">Crithodium urartu</name>
    <dbReference type="NCBI Taxonomy" id="4572"/>
    <lineage>
        <taxon>Eukaryota</taxon>
        <taxon>Viridiplantae</taxon>
        <taxon>Streptophyta</taxon>
        <taxon>Embryophyta</taxon>
        <taxon>Tracheophyta</taxon>
        <taxon>Spermatophyta</taxon>
        <taxon>Magnoliopsida</taxon>
        <taxon>Liliopsida</taxon>
        <taxon>Poales</taxon>
        <taxon>Poaceae</taxon>
        <taxon>BOP clade</taxon>
        <taxon>Pooideae</taxon>
        <taxon>Triticodae</taxon>
        <taxon>Triticeae</taxon>
        <taxon>Triticinae</taxon>
        <taxon>Triticum</taxon>
    </lineage>
</organism>
<proteinExistence type="predicted"/>
<dbReference type="EMBL" id="KD203498">
    <property type="protein sequence ID" value="EMS52735.1"/>
    <property type="molecule type" value="Genomic_DNA"/>
</dbReference>
<evidence type="ECO:0000313" key="2">
    <source>
        <dbReference type="EMBL" id="EMS52735.1"/>
    </source>
</evidence>
<accession>M7ZK61</accession>
<gene>
    <name evidence="2" type="ORF">TRIUR3_30854</name>
</gene>
<evidence type="ECO:0000256" key="1">
    <source>
        <dbReference type="SAM" id="MobiDB-lite"/>
    </source>
</evidence>
<protein>
    <submittedName>
        <fullName evidence="2">Uncharacterized protein</fullName>
    </submittedName>
</protein>
<sequence>MAETKKEPPTRDQLTNSRRSDGMARKGGEEGKSYGGVRRVVDERERKCKLRCRRRPLGRETSGNLISLIPTLAARAIEHQAFKHGR</sequence>
<dbReference type="AlphaFoldDB" id="M7ZK61"/>
<feature type="compositionally biased region" description="Basic and acidic residues" evidence="1">
    <location>
        <begin position="1"/>
        <end position="10"/>
    </location>
</feature>